<organism evidence="3 4">
    <name type="scientific">Sphingobacterium mizutaii</name>
    <dbReference type="NCBI Taxonomy" id="1010"/>
    <lineage>
        <taxon>Bacteria</taxon>
        <taxon>Pseudomonadati</taxon>
        <taxon>Bacteroidota</taxon>
        <taxon>Sphingobacteriia</taxon>
        <taxon>Sphingobacteriales</taxon>
        <taxon>Sphingobacteriaceae</taxon>
        <taxon>Sphingobacterium</taxon>
    </lineage>
</organism>
<evidence type="ECO:0008006" key="5">
    <source>
        <dbReference type="Google" id="ProtNLM"/>
    </source>
</evidence>
<feature type="domain" description="DUF7833" evidence="2">
    <location>
        <begin position="270"/>
        <end position="326"/>
    </location>
</feature>
<dbReference type="InterPro" id="IPR057155">
    <property type="entry name" value="DUF7833"/>
</dbReference>
<dbReference type="RefSeq" id="WP_093097562.1">
    <property type="nucleotide sequence ID" value="NZ_FNGK01000001.1"/>
</dbReference>
<feature type="domain" description="Bacteriophage T5 Orf172 DNA-binding" evidence="1">
    <location>
        <begin position="126"/>
        <end position="208"/>
    </location>
</feature>
<accession>A0AAJ5C125</accession>
<evidence type="ECO:0000313" key="4">
    <source>
        <dbReference type="Proteomes" id="UP000215355"/>
    </source>
</evidence>
<dbReference type="Proteomes" id="UP000215355">
    <property type="component" value="Chromosome 1"/>
</dbReference>
<protein>
    <recommendedName>
        <fullName evidence="5">Meiotically up-regulated gene 113</fullName>
    </recommendedName>
</protein>
<evidence type="ECO:0000259" key="2">
    <source>
        <dbReference type="Pfam" id="PF25200"/>
    </source>
</evidence>
<dbReference type="AlphaFoldDB" id="A0AAJ5C125"/>
<evidence type="ECO:0000313" key="3">
    <source>
        <dbReference type="EMBL" id="SNV52247.1"/>
    </source>
</evidence>
<sequence>MASLGFTFYPKDWWTSDTFYALQPFERYVYLECIFMMYVNDGWLSDNKLNVERRLGTTIKDEVWCKITDLFVKDGDMLTHKSVNARLRKTIANQNNGLLGGRPAGETKLLTMTGKIVPSAINSGHFIYLIKDNSTDQYKIGETQNLKKRRQTIKRPTKNLSIVDFAIYEANICQEIEREVLSIFSNKVISGDWLYLNNDDLSEVLSLINNGINNPKKRKNNPPLEIEREIESKIEYNTPTSYIENDNEIKKVVSIDLAKLGKQPIENLKENLSKSRVWFDQVGMKNQIHPEEVILWFEKFCTHCLAQGKEEMNEKDFKSYFANWVTKQRAMGIPLVETFKDSKSKKVDLRQAFQQSIVNEHGK</sequence>
<name>A0AAJ5C125_9SPHI</name>
<dbReference type="Pfam" id="PF10544">
    <property type="entry name" value="T5orf172"/>
    <property type="match status" value="1"/>
</dbReference>
<dbReference type="KEGG" id="smiz:4412673_02645"/>
<gene>
    <name evidence="3" type="ORF">SAMEA4412673_02645</name>
</gene>
<dbReference type="EMBL" id="LT906468">
    <property type="protein sequence ID" value="SNV52247.1"/>
    <property type="molecule type" value="Genomic_DNA"/>
</dbReference>
<proteinExistence type="predicted"/>
<evidence type="ECO:0000259" key="1">
    <source>
        <dbReference type="Pfam" id="PF10544"/>
    </source>
</evidence>
<dbReference type="InterPro" id="IPR018306">
    <property type="entry name" value="Phage_T5_Orf172_DNA-bd"/>
</dbReference>
<reference evidence="3 4" key="1">
    <citation type="submission" date="2017-06" db="EMBL/GenBank/DDBJ databases">
        <authorList>
            <consortium name="Pathogen Informatics"/>
        </authorList>
    </citation>
    <scope>NUCLEOTIDE SEQUENCE [LARGE SCALE GENOMIC DNA]</scope>
    <source>
        <strain evidence="3 4">NCTC12149</strain>
    </source>
</reference>
<dbReference type="Pfam" id="PF25200">
    <property type="entry name" value="DUF7833"/>
    <property type="match status" value="1"/>
</dbReference>